<protein>
    <submittedName>
        <fullName evidence="1">Uncharacterized protein</fullName>
    </submittedName>
</protein>
<accession>A0A2Z6QA59</accession>
<evidence type="ECO:0000313" key="1">
    <source>
        <dbReference type="EMBL" id="GBB85312.1"/>
    </source>
</evidence>
<evidence type="ECO:0000313" key="2">
    <source>
        <dbReference type="Proteomes" id="UP000247702"/>
    </source>
</evidence>
<keyword evidence="2" id="KW-1185">Reference proteome</keyword>
<reference evidence="1 2" key="1">
    <citation type="submission" date="2017-11" db="EMBL/GenBank/DDBJ databases">
        <title>The genome of Rhizophagus clarus HR1 reveals common genetic basis of auxotrophy among arbuscular mycorrhizal fungi.</title>
        <authorList>
            <person name="Kobayashi Y."/>
        </authorList>
    </citation>
    <scope>NUCLEOTIDE SEQUENCE [LARGE SCALE GENOMIC DNA]</scope>
    <source>
        <strain evidence="1 2">HR1</strain>
    </source>
</reference>
<dbReference type="AlphaFoldDB" id="A0A2Z6QA59"/>
<sequence>MNHSERTFRNVPEGTDFSERPWRNGLFGTSLEERTFQNVPRGTIFNKNGDRVVHFYNWTEYLLKFFKTIPNILKYHHFTFHMNNVGKVEIKEKVDGNTQIIDIKKDNDIMGFPREIFPEKLSAKRQWYLYEQVRQHIRDSQKQDEYCPLPNIEKPKSN</sequence>
<name>A0A2Z6QA59_9GLOM</name>
<comment type="caution">
    <text evidence="1">The sequence shown here is derived from an EMBL/GenBank/DDBJ whole genome shotgun (WGS) entry which is preliminary data.</text>
</comment>
<organism evidence="1 2">
    <name type="scientific">Rhizophagus clarus</name>
    <dbReference type="NCBI Taxonomy" id="94130"/>
    <lineage>
        <taxon>Eukaryota</taxon>
        <taxon>Fungi</taxon>
        <taxon>Fungi incertae sedis</taxon>
        <taxon>Mucoromycota</taxon>
        <taxon>Glomeromycotina</taxon>
        <taxon>Glomeromycetes</taxon>
        <taxon>Glomerales</taxon>
        <taxon>Glomeraceae</taxon>
        <taxon>Rhizophagus</taxon>
    </lineage>
</organism>
<dbReference type="EMBL" id="BEXD01000211">
    <property type="protein sequence ID" value="GBB85312.1"/>
    <property type="molecule type" value="Genomic_DNA"/>
</dbReference>
<proteinExistence type="predicted"/>
<dbReference type="Proteomes" id="UP000247702">
    <property type="component" value="Unassembled WGS sequence"/>
</dbReference>
<dbReference type="STRING" id="94130.A0A2Z6QA59"/>
<gene>
    <name evidence="1" type="ORF">RclHR1_11880005</name>
</gene>